<dbReference type="RefSeq" id="XP_045279279.1">
    <property type="nucleotide sequence ID" value="XM_045425455.1"/>
</dbReference>
<protein>
    <submittedName>
        <fullName evidence="1">Uncharacterized protein</fullName>
    </submittedName>
</protein>
<proteinExistence type="predicted"/>
<name>A0ABX2VQM2_AJEDR</name>
<accession>A0ABX2VQM2</accession>
<evidence type="ECO:0000313" key="1">
    <source>
        <dbReference type="EMBL" id="OAS99551.1"/>
    </source>
</evidence>
<dbReference type="Proteomes" id="UP000002039">
    <property type="component" value="Unassembled WGS sequence"/>
</dbReference>
<sequence length="60" mass="7425">MSSLFKYSAVLRTIKAREHCHSLKKEKKKMFKHRETDYKTCYNTLKRLYEKKKKKNENKK</sequence>
<dbReference type="EMBL" id="EQ999973">
    <property type="protein sequence ID" value="OAS99551.1"/>
    <property type="molecule type" value="Genomic_DNA"/>
</dbReference>
<keyword evidence="2" id="KW-1185">Reference proteome</keyword>
<reference evidence="2" key="1">
    <citation type="journal article" date="2015" name="PLoS Genet.">
        <title>The dynamic genome and transcriptome of the human fungal pathogen Blastomyces and close relative Emmonsia.</title>
        <authorList>
            <person name="Munoz J.F."/>
            <person name="Gauthier G.M."/>
            <person name="Desjardins C.A."/>
            <person name="Gallo J.E."/>
            <person name="Holder J."/>
            <person name="Sullivan T.D."/>
            <person name="Marty A.J."/>
            <person name="Carmen J.C."/>
            <person name="Chen Z."/>
            <person name="Ding L."/>
            <person name="Gujja S."/>
            <person name="Magrini V."/>
            <person name="Misas E."/>
            <person name="Mitreva M."/>
            <person name="Priest M."/>
            <person name="Saif S."/>
            <person name="Whiston E.A."/>
            <person name="Young S."/>
            <person name="Zeng Q."/>
            <person name="Goldman W.E."/>
            <person name="Mardis E.R."/>
            <person name="Taylor J.W."/>
            <person name="McEwen J.G."/>
            <person name="Clay O.K."/>
            <person name="Klein B.S."/>
            <person name="Cuomo C.A."/>
        </authorList>
    </citation>
    <scope>NUCLEOTIDE SEQUENCE [LARGE SCALE GENOMIC DNA]</scope>
    <source>
        <strain evidence="2">ER-3 / ATCC MYA-2586</strain>
    </source>
</reference>
<organism evidence="1 2">
    <name type="scientific">Ajellomyces dermatitidis (strain ER-3 / ATCC MYA-2586)</name>
    <name type="common">Blastomyces dermatitidis</name>
    <dbReference type="NCBI Taxonomy" id="559297"/>
    <lineage>
        <taxon>Eukaryota</taxon>
        <taxon>Fungi</taxon>
        <taxon>Dikarya</taxon>
        <taxon>Ascomycota</taxon>
        <taxon>Pezizomycotina</taxon>
        <taxon>Eurotiomycetes</taxon>
        <taxon>Eurotiomycetidae</taxon>
        <taxon>Onygenales</taxon>
        <taxon>Ajellomycetaceae</taxon>
        <taxon>Blastomyces</taxon>
    </lineage>
</organism>
<evidence type="ECO:0000313" key="2">
    <source>
        <dbReference type="Proteomes" id="UP000002039"/>
    </source>
</evidence>
<dbReference type="GeneID" id="69031091"/>
<gene>
    <name evidence="1" type="ORF">BDCG_16199</name>
</gene>